<dbReference type="InterPro" id="IPR000917">
    <property type="entry name" value="Sulfatase_N"/>
</dbReference>
<sequence>MSNKPNLLLIMCDQLRFDVLGCYGNNLVKTPNIDRLAKRGICFDNAYSQTPVCMPARHGLISGLHPFELGLTDNTENIEEISDPLPKLVREQAYFTCAVGKMHFVPVREHHGFDRMYLSEEIPTHIQDDDYLLFLQEQGYSHIIEPHGKRSENYYVPQVSDLLEEMHSTAWVGNKTCEVIRGNKNRPFFIYTSFIKPHPPFDPCSPYNTMYDIEDIPAPIHTEEERVPDDLTTDIQNDYKVNGIENVNHEEIMKLRAHYYGCVSFVDKQVGKILDTLDNLGLTDNTLIIFTSDHGELLGDHYAFGKRSYYEASTRVPMIVSWPSVLPLDERRAQFTMLQDIYSTFITVSGGTVPAASSGKNLIQAGIHPEMPFRNKVIAEFGRRHTLKMMIRWENYKYIYHANGGLENLYDLKADPNELHNIADQYPQICANCREELAAYYKSYDFSEALSGEQLIKYDRIKHEFKGYLNQYPVWCED</sequence>
<dbReference type="Gene3D" id="3.40.720.10">
    <property type="entry name" value="Alkaline Phosphatase, subunit A"/>
    <property type="match status" value="1"/>
</dbReference>
<dbReference type="OrthoDB" id="9762324at2"/>
<reference evidence="3 4" key="1">
    <citation type="submission" date="2018-11" db="EMBL/GenBank/DDBJ databases">
        <title>Complete genome sequence of Paenibacillus baekrokdamisoli strain KCTC 33723.</title>
        <authorList>
            <person name="Kang S.W."/>
            <person name="Lee K.C."/>
            <person name="Kim K.K."/>
            <person name="Kim J.S."/>
            <person name="Kim D.S."/>
            <person name="Ko S.H."/>
            <person name="Yang S.H."/>
            <person name="Lee J.S."/>
        </authorList>
    </citation>
    <scope>NUCLEOTIDE SEQUENCE [LARGE SCALE GENOMIC DNA]</scope>
    <source>
        <strain evidence="3 4">KCTC 33723</strain>
    </source>
</reference>
<keyword evidence="2" id="KW-0378">Hydrolase</keyword>
<dbReference type="GO" id="GO:0046872">
    <property type="term" value="F:metal ion binding"/>
    <property type="evidence" value="ECO:0007669"/>
    <property type="project" value="UniProtKB-KW"/>
</dbReference>
<evidence type="ECO:0000256" key="1">
    <source>
        <dbReference type="ARBA" id="ARBA00022723"/>
    </source>
</evidence>
<gene>
    <name evidence="3" type="ORF">Back11_42790</name>
</gene>
<dbReference type="RefSeq" id="WP_125661808.1">
    <property type="nucleotide sequence ID" value="NZ_AP019308.1"/>
</dbReference>
<dbReference type="GO" id="GO:0008484">
    <property type="term" value="F:sulfuric ester hydrolase activity"/>
    <property type="evidence" value="ECO:0007669"/>
    <property type="project" value="TreeGrafter"/>
</dbReference>
<dbReference type="AlphaFoldDB" id="A0A3G9JIY4"/>
<dbReference type="EMBL" id="AP019308">
    <property type="protein sequence ID" value="BBH22934.1"/>
    <property type="molecule type" value="Genomic_DNA"/>
</dbReference>
<evidence type="ECO:0000256" key="2">
    <source>
        <dbReference type="ARBA" id="ARBA00022801"/>
    </source>
</evidence>
<organism evidence="3 4">
    <name type="scientific">Paenibacillus baekrokdamisoli</name>
    <dbReference type="NCBI Taxonomy" id="1712516"/>
    <lineage>
        <taxon>Bacteria</taxon>
        <taxon>Bacillati</taxon>
        <taxon>Bacillota</taxon>
        <taxon>Bacilli</taxon>
        <taxon>Bacillales</taxon>
        <taxon>Paenibacillaceae</taxon>
        <taxon>Paenibacillus</taxon>
    </lineage>
</organism>
<dbReference type="GO" id="GO:0005737">
    <property type="term" value="C:cytoplasm"/>
    <property type="evidence" value="ECO:0007669"/>
    <property type="project" value="TreeGrafter"/>
</dbReference>
<dbReference type="Proteomes" id="UP000275368">
    <property type="component" value="Chromosome"/>
</dbReference>
<accession>A0A3G9JIY4</accession>
<evidence type="ECO:0000313" key="3">
    <source>
        <dbReference type="EMBL" id="BBH22934.1"/>
    </source>
</evidence>
<keyword evidence="1" id="KW-0479">Metal-binding</keyword>
<dbReference type="SUPFAM" id="SSF53649">
    <property type="entry name" value="Alkaline phosphatase-like"/>
    <property type="match status" value="1"/>
</dbReference>
<protein>
    <submittedName>
        <fullName evidence="3">Choline-sulfatase</fullName>
    </submittedName>
</protein>
<evidence type="ECO:0000313" key="4">
    <source>
        <dbReference type="Proteomes" id="UP000275368"/>
    </source>
</evidence>
<proteinExistence type="predicted"/>
<name>A0A3G9JIY4_9BACL</name>
<keyword evidence="4" id="KW-1185">Reference proteome</keyword>
<dbReference type="PANTHER" id="PTHR45953">
    <property type="entry name" value="IDURONATE 2-SULFATASE"/>
    <property type="match status" value="1"/>
</dbReference>
<dbReference type="Pfam" id="PF00884">
    <property type="entry name" value="Sulfatase"/>
    <property type="match status" value="1"/>
</dbReference>
<dbReference type="InterPro" id="IPR017850">
    <property type="entry name" value="Alkaline_phosphatase_core_sf"/>
</dbReference>
<dbReference type="KEGG" id="pbk:Back11_42790"/>
<dbReference type="PANTHER" id="PTHR45953:SF1">
    <property type="entry name" value="IDURONATE 2-SULFATASE"/>
    <property type="match status" value="1"/>
</dbReference>